<sequence length="296" mass="33548">MSIDSSDTLLESNLANLIHRGKVRDTHSIDEETLLMVSTDRVSAYDVVMPNAIPGKGAILNQMSVFWFGMTKDIVPNHLINFAMDVENVDLPATVRRRSMIVKKAERIDIECVARGYITGSALQEYENSGKIAGVEMPVGMKEGDRFERPIFTPATKAETGHDENIAIEKMEDMIGGELTHRLKRMTLGIYQFAHEYALNKNIIIADTKMEFGFIDGKLSLIDELLTPDSSRFWDKNLYSPGDTQPNYDKQFVRDWLSSQGWDREPPAPKLPEDIVNKTSIRYREAFDKLTGIDLR</sequence>
<dbReference type="PANTHER" id="PTHR43700:SF1">
    <property type="entry name" value="PHOSPHORIBOSYLAMINOIMIDAZOLE-SUCCINOCARBOXAMIDE SYNTHASE"/>
    <property type="match status" value="1"/>
</dbReference>
<dbReference type="Gene3D" id="3.30.470.20">
    <property type="entry name" value="ATP-grasp fold, B domain"/>
    <property type="match status" value="1"/>
</dbReference>
<name>A0A381QK96_9ZZZZ</name>
<evidence type="ECO:0000259" key="7">
    <source>
        <dbReference type="Pfam" id="PF01259"/>
    </source>
</evidence>
<dbReference type="InterPro" id="IPR028923">
    <property type="entry name" value="SAICAR_synt/ADE2_N"/>
</dbReference>
<keyword evidence="5" id="KW-0658">Purine biosynthesis</keyword>
<evidence type="ECO:0000256" key="1">
    <source>
        <dbReference type="ARBA" id="ARBA00004672"/>
    </source>
</evidence>
<proteinExistence type="inferred from homology"/>
<dbReference type="PANTHER" id="PTHR43700">
    <property type="entry name" value="PHOSPHORIBOSYLAMINOIMIDAZOLE-SUCCINOCARBOXAMIDE SYNTHASE"/>
    <property type="match status" value="1"/>
</dbReference>
<dbReference type="HAMAP" id="MF_00137">
    <property type="entry name" value="SAICAR_synth"/>
    <property type="match status" value="1"/>
</dbReference>
<evidence type="ECO:0000256" key="2">
    <source>
        <dbReference type="ARBA" id="ARBA00012217"/>
    </source>
</evidence>
<dbReference type="Pfam" id="PF01259">
    <property type="entry name" value="SAICAR_synt"/>
    <property type="match status" value="1"/>
</dbReference>
<dbReference type="GO" id="GO:0006189">
    <property type="term" value="P:'de novo' IMP biosynthetic process"/>
    <property type="evidence" value="ECO:0007669"/>
    <property type="project" value="UniProtKB-UniPathway"/>
</dbReference>
<dbReference type="EC" id="6.3.2.6" evidence="2"/>
<evidence type="ECO:0000256" key="6">
    <source>
        <dbReference type="ARBA" id="ARBA00022840"/>
    </source>
</evidence>
<accession>A0A381QK96</accession>
<keyword evidence="3" id="KW-0436">Ligase</keyword>
<dbReference type="UniPathway" id="UPA00074">
    <property type="reaction ID" value="UER00131"/>
</dbReference>
<feature type="domain" description="SAICAR synthetase/ADE2 N-terminal" evidence="7">
    <location>
        <begin position="18"/>
        <end position="267"/>
    </location>
</feature>
<dbReference type="NCBIfam" id="TIGR00081">
    <property type="entry name" value="purC"/>
    <property type="match status" value="1"/>
</dbReference>
<evidence type="ECO:0000256" key="4">
    <source>
        <dbReference type="ARBA" id="ARBA00022741"/>
    </source>
</evidence>
<evidence type="ECO:0000256" key="5">
    <source>
        <dbReference type="ARBA" id="ARBA00022755"/>
    </source>
</evidence>
<comment type="pathway">
    <text evidence="1">Purine metabolism; IMP biosynthesis via de novo pathway; 5-amino-1-(5-phospho-D-ribosyl)imidazole-4-carboxamide from 5-amino-1-(5-phospho-D-ribosyl)imidazole-4-carboxylate: step 1/2.</text>
</comment>
<dbReference type="NCBIfam" id="NF010568">
    <property type="entry name" value="PRK13961.1"/>
    <property type="match status" value="1"/>
</dbReference>
<dbReference type="CDD" id="cd01414">
    <property type="entry name" value="SAICAR_synt_Sc"/>
    <property type="match status" value="1"/>
</dbReference>
<dbReference type="EMBL" id="UINC01001401">
    <property type="protein sequence ID" value="SUZ79776.1"/>
    <property type="molecule type" value="Genomic_DNA"/>
</dbReference>
<dbReference type="SUPFAM" id="SSF56104">
    <property type="entry name" value="SAICAR synthase-like"/>
    <property type="match status" value="1"/>
</dbReference>
<protein>
    <recommendedName>
        <fullName evidence="2">phosphoribosylaminoimidazolesuccinocarboxamide synthase</fullName>
        <ecNumber evidence="2">6.3.2.6</ecNumber>
    </recommendedName>
</protein>
<evidence type="ECO:0000313" key="8">
    <source>
        <dbReference type="EMBL" id="SUZ79776.1"/>
    </source>
</evidence>
<keyword evidence="6" id="KW-0067">ATP-binding</keyword>
<dbReference type="GO" id="GO:0005524">
    <property type="term" value="F:ATP binding"/>
    <property type="evidence" value="ECO:0007669"/>
    <property type="project" value="UniProtKB-KW"/>
</dbReference>
<dbReference type="GO" id="GO:0005737">
    <property type="term" value="C:cytoplasm"/>
    <property type="evidence" value="ECO:0007669"/>
    <property type="project" value="TreeGrafter"/>
</dbReference>
<dbReference type="InterPro" id="IPR001636">
    <property type="entry name" value="SAICAR_synth"/>
</dbReference>
<evidence type="ECO:0000256" key="3">
    <source>
        <dbReference type="ARBA" id="ARBA00022598"/>
    </source>
</evidence>
<dbReference type="Gene3D" id="3.30.200.20">
    <property type="entry name" value="Phosphorylase Kinase, domain 1"/>
    <property type="match status" value="1"/>
</dbReference>
<gene>
    <name evidence="8" type="ORF">METZ01_LOCUS32630</name>
</gene>
<keyword evidence="4" id="KW-0547">Nucleotide-binding</keyword>
<dbReference type="AlphaFoldDB" id="A0A381QK96"/>
<dbReference type="GO" id="GO:0004639">
    <property type="term" value="F:phosphoribosylaminoimidazolesuccinocarboxamide synthase activity"/>
    <property type="evidence" value="ECO:0007669"/>
    <property type="project" value="UniProtKB-EC"/>
</dbReference>
<organism evidence="8">
    <name type="scientific">marine metagenome</name>
    <dbReference type="NCBI Taxonomy" id="408172"/>
    <lineage>
        <taxon>unclassified sequences</taxon>
        <taxon>metagenomes</taxon>
        <taxon>ecological metagenomes</taxon>
    </lineage>
</organism>
<reference evidence="8" key="1">
    <citation type="submission" date="2018-05" db="EMBL/GenBank/DDBJ databases">
        <authorList>
            <person name="Lanie J.A."/>
            <person name="Ng W.-L."/>
            <person name="Kazmierczak K.M."/>
            <person name="Andrzejewski T.M."/>
            <person name="Davidsen T.M."/>
            <person name="Wayne K.J."/>
            <person name="Tettelin H."/>
            <person name="Glass J.I."/>
            <person name="Rusch D."/>
            <person name="Podicherti R."/>
            <person name="Tsui H.-C.T."/>
            <person name="Winkler M.E."/>
        </authorList>
    </citation>
    <scope>NUCLEOTIDE SEQUENCE</scope>
</reference>